<dbReference type="PROSITE" id="PS51133">
    <property type="entry name" value="ZF_TFIIS_2"/>
    <property type="match status" value="1"/>
</dbReference>
<evidence type="ECO:0000313" key="6">
    <source>
        <dbReference type="EMBL" id="QHS92349.1"/>
    </source>
</evidence>
<dbReference type="EMBL" id="MN739178">
    <property type="protein sequence ID" value="QHS92349.1"/>
    <property type="molecule type" value="Genomic_DNA"/>
</dbReference>
<feature type="domain" description="TFIIS-type" evidence="5">
    <location>
        <begin position="163"/>
        <end position="203"/>
    </location>
</feature>
<protein>
    <recommendedName>
        <fullName evidence="5">TFIIS-type domain-containing protein</fullName>
    </recommendedName>
</protein>
<name>A0A6C0BLA6_9ZZZZ</name>
<evidence type="ECO:0000259" key="5">
    <source>
        <dbReference type="PROSITE" id="PS51133"/>
    </source>
</evidence>
<dbReference type="InterPro" id="IPR001222">
    <property type="entry name" value="Znf_TFIIS"/>
</dbReference>
<organism evidence="6">
    <name type="scientific">viral metagenome</name>
    <dbReference type="NCBI Taxonomy" id="1070528"/>
    <lineage>
        <taxon>unclassified sequences</taxon>
        <taxon>metagenomes</taxon>
        <taxon>organismal metagenomes</taxon>
    </lineage>
</organism>
<dbReference type="Gene3D" id="2.20.25.10">
    <property type="match status" value="1"/>
</dbReference>
<accession>A0A6C0BLA6</accession>
<evidence type="ECO:0000256" key="1">
    <source>
        <dbReference type="ARBA" id="ARBA00022723"/>
    </source>
</evidence>
<dbReference type="GO" id="GO:0006351">
    <property type="term" value="P:DNA-templated transcription"/>
    <property type="evidence" value="ECO:0007669"/>
    <property type="project" value="InterPro"/>
</dbReference>
<keyword evidence="2" id="KW-0863">Zinc-finger</keyword>
<reference evidence="6" key="1">
    <citation type="journal article" date="2020" name="Nature">
        <title>Giant virus diversity and host interactions through global metagenomics.</title>
        <authorList>
            <person name="Schulz F."/>
            <person name="Roux S."/>
            <person name="Paez-Espino D."/>
            <person name="Jungbluth S."/>
            <person name="Walsh D.A."/>
            <person name="Denef V.J."/>
            <person name="McMahon K.D."/>
            <person name="Konstantinidis K.T."/>
            <person name="Eloe-Fadrosh E.A."/>
            <person name="Kyrpides N.C."/>
            <person name="Woyke T."/>
        </authorList>
    </citation>
    <scope>NUCLEOTIDE SEQUENCE</scope>
    <source>
        <strain evidence="6">GVMAG-M-3300014204-73</strain>
    </source>
</reference>
<evidence type="ECO:0000256" key="3">
    <source>
        <dbReference type="ARBA" id="ARBA00022833"/>
    </source>
</evidence>
<keyword evidence="1" id="KW-0479">Metal-binding</keyword>
<dbReference type="Pfam" id="PF07500">
    <property type="entry name" value="TFIIS_M"/>
    <property type="match status" value="1"/>
</dbReference>
<dbReference type="GO" id="GO:0008270">
    <property type="term" value="F:zinc ion binding"/>
    <property type="evidence" value="ECO:0007669"/>
    <property type="project" value="UniProtKB-KW"/>
</dbReference>
<sequence length="204" mass="23512">MIRLKIKTQPTPTTVSSVAPAPAPAPAGISTPRIFEKEIEPYASKVRSMLSQTAVNPQLIILLEMAIRSNAIKNTQKLDRITQFDTFKTIYLTIARHIIENLKTNNEINNVELIEKVNQGQITADQVVNMKPEDMHSERWRSLIEQKQADINKLTNDPEETSNIFWCTRCHRNKTTYFLRQDRSADEPMTVHITCCFCGRKWRQ</sequence>
<proteinExistence type="predicted"/>
<evidence type="ECO:0000256" key="2">
    <source>
        <dbReference type="ARBA" id="ARBA00022771"/>
    </source>
</evidence>
<evidence type="ECO:0000256" key="4">
    <source>
        <dbReference type="SAM" id="MobiDB-lite"/>
    </source>
</evidence>
<dbReference type="AlphaFoldDB" id="A0A6C0BLA6"/>
<dbReference type="SUPFAM" id="SSF57783">
    <property type="entry name" value="Zinc beta-ribbon"/>
    <property type="match status" value="1"/>
</dbReference>
<dbReference type="InterPro" id="IPR003618">
    <property type="entry name" value="TFIIS_cen_dom"/>
</dbReference>
<dbReference type="SMART" id="SM00440">
    <property type="entry name" value="ZnF_C2C2"/>
    <property type="match status" value="1"/>
</dbReference>
<dbReference type="SUPFAM" id="SSF46942">
    <property type="entry name" value="Elongation factor TFIIS domain 2"/>
    <property type="match status" value="1"/>
</dbReference>
<dbReference type="Gene3D" id="1.10.472.30">
    <property type="entry name" value="Transcription elongation factor S-II, central domain"/>
    <property type="match status" value="1"/>
</dbReference>
<dbReference type="InterPro" id="IPR036575">
    <property type="entry name" value="TFIIS_cen_dom_sf"/>
</dbReference>
<keyword evidence="3" id="KW-0862">Zinc</keyword>
<dbReference type="CDD" id="cd13749">
    <property type="entry name" value="Zn-ribbon_TFIIS"/>
    <property type="match status" value="1"/>
</dbReference>
<feature type="region of interest" description="Disordered" evidence="4">
    <location>
        <begin position="1"/>
        <end position="24"/>
    </location>
</feature>
<feature type="compositionally biased region" description="Low complexity" evidence="4">
    <location>
        <begin position="10"/>
        <end position="20"/>
    </location>
</feature>
<dbReference type="GO" id="GO:0003676">
    <property type="term" value="F:nucleic acid binding"/>
    <property type="evidence" value="ECO:0007669"/>
    <property type="project" value="InterPro"/>
</dbReference>
<dbReference type="Pfam" id="PF01096">
    <property type="entry name" value="Zn_ribbon_TFIIS"/>
    <property type="match status" value="1"/>
</dbReference>